<evidence type="ECO:0000313" key="3">
    <source>
        <dbReference type="Proteomes" id="UP001302274"/>
    </source>
</evidence>
<comment type="caution">
    <text evidence="2">The sequence shown here is derived from an EMBL/GenBank/DDBJ whole genome shotgun (WGS) entry which is preliminary data.</text>
</comment>
<dbReference type="EMBL" id="JAYGJQ010000001">
    <property type="protein sequence ID" value="MEA9354677.1"/>
    <property type="molecule type" value="Genomic_DNA"/>
</dbReference>
<name>A0ABU5VPZ7_9BACT</name>
<reference evidence="2 3" key="1">
    <citation type="submission" date="2023-11" db="EMBL/GenBank/DDBJ databases">
        <title>A Novel Polar Bacteriovorax (B. antarcticus) Isolated from the Biocrust in Antarctica.</title>
        <authorList>
            <person name="Mun W."/>
            <person name="Choi S.Y."/>
            <person name="Mitchell R.J."/>
        </authorList>
    </citation>
    <scope>NUCLEOTIDE SEQUENCE [LARGE SCALE GENOMIC DNA]</scope>
    <source>
        <strain evidence="2 3">PP10</strain>
    </source>
</reference>
<keyword evidence="3" id="KW-1185">Reference proteome</keyword>
<dbReference type="PANTHER" id="PTHR33608:SF6">
    <property type="entry name" value="BLL2464 PROTEIN"/>
    <property type="match status" value="1"/>
</dbReference>
<proteinExistence type="predicted"/>
<gene>
    <name evidence="2" type="ORF">SHI21_00575</name>
</gene>
<organism evidence="2 3">
    <name type="scientific">Bacteriovorax antarcticus</name>
    <dbReference type="NCBI Taxonomy" id="3088717"/>
    <lineage>
        <taxon>Bacteria</taxon>
        <taxon>Pseudomonadati</taxon>
        <taxon>Bdellovibrionota</taxon>
        <taxon>Bacteriovoracia</taxon>
        <taxon>Bacteriovoracales</taxon>
        <taxon>Bacteriovoracaceae</taxon>
        <taxon>Bacteriovorax</taxon>
    </lineage>
</organism>
<feature type="domain" description="DUF58" evidence="1">
    <location>
        <begin position="45"/>
        <end position="223"/>
    </location>
</feature>
<protein>
    <submittedName>
        <fullName evidence="2">DUF58 domain-containing protein</fullName>
    </submittedName>
</protein>
<sequence>MNINEVRKVVGKLRANLFKRANSHSIGILKTNIKGTGLQFKEHQVYNFGDDIRFIDWKILAKTSHPYVKTFNEERNVEIVVVIDASTTMMTGFNGVSKLQAAIEICCLLYLLAKETSDFVHALIITDEIIDVPKLSGDKGITHLISVLEEKNIITSKGKVNYERRFEENVDKKKKYISIMKHLSRKREIILLSDFNDFVDADVMKKLLARSNVHCFQILSPLDEAKTLPYSLHASASPKGSSSLGKYDFSGKKDLAHEYGKKFKRLRVQEKYLENFVKEMR</sequence>
<dbReference type="Proteomes" id="UP001302274">
    <property type="component" value="Unassembled WGS sequence"/>
</dbReference>
<dbReference type="InterPro" id="IPR002881">
    <property type="entry name" value="DUF58"/>
</dbReference>
<dbReference type="RefSeq" id="WP_323574144.1">
    <property type="nucleotide sequence ID" value="NZ_JAYGJQ010000001.1"/>
</dbReference>
<accession>A0ABU5VPZ7</accession>
<evidence type="ECO:0000259" key="1">
    <source>
        <dbReference type="Pfam" id="PF01882"/>
    </source>
</evidence>
<evidence type="ECO:0000313" key="2">
    <source>
        <dbReference type="EMBL" id="MEA9354677.1"/>
    </source>
</evidence>
<dbReference type="PANTHER" id="PTHR33608">
    <property type="entry name" value="BLL2464 PROTEIN"/>
    <property type="match status" value="1"/>
</dbReference>
<dbReference type="Pfam" id="PF01882">
    <property type="entry name" value="DUF58"/>
    <property type="match status" value="1"/>
</dbReference>